<dbReference type="EMBL" id="JAEPRE010000329">
    <property type="protein sequence ID" value="KAG2228970.1"/>
    <property type="molecule type" value="Genomic_DNA"/>
</dbReference>
<proteinExistence type="predicted"/>
<evidence type="ECO:0000313" key="3">
    <source>
        <dbReference type="Proteomes" id="UP000613177"/>
    </source>
</evidence>
<accession>A0A8H7SG00</accession>
<keyword evidence="3" id="KW-1185">Reference proteome</keyword>
<feature type="region of interest" description="Disordered" evidence="1">
    <location>
        <begin position="130"/>
        <end position="172"/>
    </location>
</feature>
<name>A0A8H7SG00_9FUNG</name>
<comment type="caution">
    <text evidence="2">The sequence shown here is derived from an EMBL/GenBank/DDBJ whole genome shotgun (WGS) entry which is preliminary data.</text>
</comment>
<sequence>MLLIKKGVIEDLRKEIIKQAELIELTLPPLPFFSQQVKLRRHILNQSTDQQENKSKYHAKPKLRPSLVQAEINHELATLQAIETKRQENVAITKAARRENERIMENSRLLEVKERVDLLAAQKKEREKILESNAQAKRKVQKEKKARKKAERKLRKKAKADAIKEAKEEELK</sequence>
<gene>
    <name evidence="2" type="ORF">INT48_006080</name>
</gene>
<reference evidence="2" key="1">
    <citation type="submission" date="2021-01" db="EMBL/GenBank/DDBJ databases">
        <title>Metabolic potential, ecology and presence of endohyphal bacteria is reflected in genomic diversity of Mucoromycotina.</title>
        <authorList>
            <person name="Muszewska A."/>
            <person name="Okrasinska A."/>
            <person name="Steczkiewicz K."/>
            <person name="Drgas O."/>
            <person name="Orlowska M."/>
            <person name="Perlinska-Lenart U."/>
            <person name="Aleksandrzak-Piekarczyk T."/>
            <person name="Szatraj K."/>
            <person name="Zielenkiewicz U."/>
            <person name="Pilsyk S."/>
            <person name="Malc E."/>
            <person name="Mieczkowski P."/>
            <person name="Kruszewska J.S."/>
            <person name="Biernat P."/>
            <person name="Pawlowska J."/>
        </authorList>
    </citation>
    <scope>NUCLEOTIDE SEQUENCE</scope>
    <source>
        <strain evidence="2">WA0000018081</strain>
    </source>
</reference>
<dbReference type="AlphaFoldDB" id="A0A8H7SG00"/>
<evidence type="ECO:0000313" key="2">
    <source>
        <dbReference type="EMBL" id="KAG2228970.1"/>
    </source>
</evidence>
<organism evidence="2 3">
    <name type="scientific">Thamnidium elegans</name>
    <dbReference type="NCBI Taxonomy" id="101142"/>
    <lineage>
        <taxon>Eukaryota</taxon>
        <taxon>Fungi</taxon>
        <taxon>Fungi incertae sedis</taxon>
        <taxon>Mucoromycota</taxon>
        <taxon>Mucoromycotina</taxon>
        <taxon>Mucoromycetes</taxon>
        <taxon>Mucorales</taxon>
        <taxon>Mucorineae</taxon>
        <taxon>Mucoraceae</taxon>
        <taxon>Thamnidium</taxon>
    </lineage>
</organism>
<evidence type="ECO:0000256" key="1">
    <source>
        <dbReference type="SAM" id="MobiDB-lite"/>
    </source>
</evidence>
<dbReference type="Proteomes" id="UP000613177">
    <property type="component" value="Unassembled WGS sequence"/>
</dbReference>
<protein>
    <submittedName>
        <fullName evidence="2">Uncharacterized protein</fullName>
    </submittedName>
</protein>
<feature type="compositionally biased region" description="Basic and acidic residues" evidence="1">
    <location>
        <begin position="159"/>
        <end position="172"/>
    </location>
</feature>
<feature type="compositionally biased region" description="Basic residues" evidence="1">
    <location>
        <begin position="136"/>
        <end position="158"/>
    </location>
</feature>